<dbReference type="Proteomes" id="UP001652395">
    <property type="component" value="Unassembled WGS sequence"/>
</dbReference>
<dbReference type="EMBL" id="JAOQJF010000047">
    <property type="protein sequence ID" value="MCU6801270.1"/>
    <property type="molecule type" value="Genomic_DNA"/>
</dbReference>
<evidence type="ECO:0000256" key="3">
    <source>
        <dbReference type="ARBA" id="ARBA00022519"/>
    </source>
</evidence>
<evidence type="ECO:0000313" key="11">
    <source>
        <dbReference type="Proteomes" id="UP001652395"/>
    </source>
</evidence>
<dbReference type="PANTHER" id="PTHR34390">
    <property type="entry name" value="UPF0442 PROTEIN YJJB-RELATED"/>
    <property type="match status" value="1"/>
</dbReference>
<feature type="transmembrane region" description="Helical" evidence="8">
    <location>
        <begin position="77"/>
        <end position="97"/>
    </location>
</feature>
<organism evidence="10 11">
    <name type="scientific">Alitiscatomonas aceti</name>
    <dbReference type="NCBI Taxonomy" id="2981724"/>
    <lineage>
        <taxon>Bacteria</taxon>
        <taxon>Bacillati</taxon>
        <taxon>Bacillota</taxon>
        <taxon>Clostridia</taxon>
        <taxon>Lachnospirales</taxon>
        <taxon>Lachnospiraceae</taxon>
        <taxon>Alitiscatomonas</taxon>
    </lineage>
</organism>
<sequence length="148" mass="16160">MMILQILSAFSAVLVFTMILEIPKKYMLYASASGAVGWWAYLMVQNSGHSSMLAAFLSTLVVAFLSHILARVKKAPVTVFLITGTLPAVPGAAIYRSVYYFLQNDSALATKNLLETIQIAGAIAMGIFTMDSLFRLVLAYDRKKAEKG</sequence>
<dbReference type="PANTHER" id="PTHR34390:SF1">
    <property type="entry name" value="SUCCINATE TRANSPORTER SUBUNIT YJJB-RELATED"/>
    <property type="match status" value="1"/>
</dbReference>
<protein>
    <submittedName>
        <fullName evidence="10">Threonine/serine exporter family protein</fullName>
    </submittedName>
</protein>
<keyword evidence="4 8" id="KW-0812">Transmembrane</keyword>
<evidence type="ECO:0000313" key="10">
    <source>
        <dbReference type="EMBL" id="MCU6801270.1"/>
    </source>
</evidence>
<keyword evidence="6 8" id="KW-0472">Membrane</keyword>
<evidence type="ECO:0000256" key="5">
    <source>
        <dbReference type="ARBA" id="ARBA00022989"/>
    </source>
</evidence>
<keyword evidence="3" id="KW-0997">Cell inner membrane</keyword>
<evidence type="ECO:0000259" key="9">
    <source>
        <dbReference type="Pfam" id="PF12821"/>
    </source>
</evidence>
<keyword evidence="5 8" id="KW-1133">Transmembrane helix</keyword>
<feature type="domain" description="Threonine/Serine exporter ThrE" evidence="9">
    <location>
        <begin position="5"/>
        <end position="131"/>
    </location>
</feature>
<dbReference type="RefSeq" id="WP_022272553.1">
    <property type="nucleotide sequence ID" value="NZ_JAOQJF010000047.1"/>
</dbReference>
<feature type="transmembrane region" description="Helical" evidence="8">
    <location>
        <begin position="6"/>
        <end position="22"/>
    </location>
</feature>
<name>A0ABT2V323_9FIRM</name>
<dbReference type="Pfam" id="PF12821">
    <property type="entry name" value="ThrE_2"/>
    <property type="match status" value="1"/>
</dbReference>
<gene>
    <name evidence="10" type="ORF">OCV69_15275</name>
</gene>
<reference evidence="10 11" key="1">
    <citation type="journal article" date="2021" name="ISME Commun">
        <title>Automated analysis of genomic sequences facilitates high-throughput and comprehensive description of bacteria.</title>
        <authorList>
            <person name="Hitch T.C.A."/>
        </authorList>
    </citation>
    <scope>NUCLEOTIDE SEQUENCE [LARGE SCALE GENOMIC DNA]</scope>
    <source>
        <strain evidence="11">f_CCE</strain>
    </source>
</reference>
<evidence type="ECO:0000256" key="7">
    <source>
        <dbReference type="ARBA" id="ARBA00034125"/>
    </source>
</evidence>
<feature type="transmembrane region" description="Helical" evidence="8">
    <location>
        <begin position="117"/>
        <end position="138"/>
    </location>
</feature>
<keyword evidence="2" id="KW-1003">Cell membrane</keyword>
<proteinExistence type="inferred from homology"/>
<evidence type="ECO:0000256" key="4">
    <source>
        <dbReference type="ARBA" id="ARBA00022692"/>
    </source>
</evidence>
<evidence type="ECO:0000256" key="6">
    <source>
        <dbReference type="ARBA" id="ARBA00023136"/>
    </source>
</evidence>
<evidence type="ECO:0000256" key="2">
    <source>
        <dbReference type="ARBA" id="ARBA00022475"/>
    </source>
</evidence>
<dbReference type="InterPro" id="IPR050539">
    <property type="entry name" value="ThrE_Dicarb/AminoAcid_Exp"/>
</dbReference>
<accession>A0ABT2V323</accession>
<feature type="transmembrane region" description="Helical" evidence="8">
    <location>
        <begin position="50"/>
        <end position="70"/>
    </location>
</feature>
<comment type="similarity">
    <text evidence="7">Belongs to the ThrE exporter (TC 2.A.79) family.</text>
</comment>
<evidence type="ECO:0000256" key="8">
    <source>
        <dbReference type="SAM" id="Phobius"/>
    </source>
</evidence>
<evidence type="ECO:0000256" key="1">
    <source>
        <dbReference type="ARBA" id="ARBA00004651"/>
    </source>
</evidence>
<comment type="subcellular location">
    <subcellularLocation>
        <location evidence="1">Cell membrane</location>
        <topology evidence="1">Multi-pass membrane protein</topology>
    </subcellularLocation>
</comment>
<keyword evidence="11" id="KW-1185">Reference proteome</keyword>
<comment type="caution">
    <text evidence="10">The sequence shown here is derived from an EMBL/GenBank/DDBJ whole genome shotgun (WGS) entry which is preliminary data.</text>
</comment>
<dbReference type="InterPro" id="IPR024528">
    <property type="entry name" value="ThrE_2"/>
</dbReference>